<dbReference type="RefSeq" id="WP_247654740.1">
    <property type="nucleotide sequence ID" value="NZ_CP102845.1"/>
</dbReference>
<keyword evidence="5" id="KW-0067">ATP-binding</keyword>
<evidence type="ECO:0000256" key="1">
    <source>
        <dbReference type="ARBA" id="ARBA00004651"/>
    </source>
</evidence>
<dbReference type="SMART" id="SM00382">
    <property type="entry name" value="AAA"/>
    <property type="match status" value="1"/>
</dbReference>
<comment type="subcellular location">
    <subcellularLocation>
        <location evidence="1">Cell membrane</location>
        <topology evidence="1">Multi-pass membrane protein</topology>
    </subcellularLocation>
</comment>
<protein>
    <submittedName>
        <fullName evidence="12">Type I secretion system permease/ATPase</fullName>
    </submittedName>
</protein>
<dbReference type="PROSITE" id="PS00211">
    <property type="entry name" value="ABC_TRANSPORTER_1"/>
    <property type="match status" value="1"/>
</dbReference>
<gene>
    <name evidence="12" type="ORF">HPT29_023515</name>
</gene>
<organism evidence="12 13">
    <name type="scientific">Microvirga terrae</name>
    <dbReference type="NCBI Taxonomy" id="2740529"/>
    <lineage>
        <taxon>Bacteria</taxon>
        <taxon>Pseudomonadati</taxon>
        <taxon>Pseudomonadota</taxon>
        <taxon>Alphaproteobacteria</taxon>
        <taxon>Hyphomicrobiales</taxon>
        <taxon>Methylobacteriaceae</taxon>
        <taxon>Microvirga</taxon>
    </lineage>
</organism>
<dbReference type="PROSITE" id="PS50893">
    <property type="entry name" value="ABC_TRANSPORTER_2"/>
    <property type="match status" value="1"/>
</dbReference>
<evidence type="ECO:0000256" key="5">
    <source>
        <dbReference type="ARBA" id="ARBA00022840"/>
    </source>
</evidence>
<feature type="domain" description="ABC transporter" evidence="10">
    <location>
        <begin position="334"/>
        <end position="569"/>
    </location>
</feature>
<evidence type="ECO:0000256" key="4">
    <source>
        <dbReference type="ARBA" id="ARBA00022741"/>
    </source>
</evidence>
<evidence type="ECO:0000256" key="6">
    <source>
        <dbReference type="ARBA" id="ARBA00022989"/>
    </source>
</evidence>
<dbReference type="InterPro" id="IPR003439">
    <property type="entry name" value="ABC_transporter-like_ATP-bd"/>
</dbReference>
<dbReference type="InterPro" id="IPR036640">
    <property type="entry name" value="ABC1_TM_sf"/>
</dbReference>
<feature type="transmembrane region" description="Helical" evidence="9">
    <location>
        <begin position="250"/>
        <end position="268"/>
    </location>
</feature>
<feature type="transmembrane region" description="Helical" evidence="9">
    <location>
        <begin position="159"/>
        <end position="178"/>
    </location>
</feature>
<dbReference type="InterPro" id="IPR017871">
    <property type="entry name" value="ABC_transporter-like_CS"/>
</dbReference>
<comment type="similarity">
    <text evidence="2">Belongs to the ABC transporter superfamily.</text>
</comment>
<dbReference type="InterPro" id="IPR027417">
    <property type="entry name" value="P-loop_NTPase"/>
</dbReference>
<dbReference type="PANTHER" id="PTHR24221:SF248">
    <property type="entry name" value="ABC TRANSPORTER TRANSMEMBRANE REGION"/>
    <property type="match status" value="1"/>
</dbReference>
<feature type="transmembrane region" description="Helical" evidence="9">
    <location>
        <begin position="131"/>
        <end position="153"/>
    </location>
</feature>
<evidence type="ECO:0000256" key="9">
    <source>
        <dbReference type="SAM" id="Phobius"/>
    </source>
</evidence>
<dbReference type="Pfam" id="PF00664">
    <property type="entry name" value="ABC_membrane"/>
    <property type="match status" value="1"/>
</dbReference>
<dbReference type="InterPro" id="IPR039421">
    <property type="entry name" value="Type_1_exporter"/>
</dbReference>
<sequence>MALNWMKARHQTEVEHAFRLCRYSLALVAGLSFFVNLLALTMPLYLLQVYDHVLSSQSLDTLFMLTLIVIFALALHAVIEALRREMLARVGGWLEERLQAPVLTAAVQAALRADPAGAAQAWRDLGTLRQFFGGSACTALFDLPWTPIFLLAMTLVHPLLGAIGIVASLILFGFAWLNETVTRAPFARASAASSESQHRFESLMRNVEAITAMGMLPGVARILADEQAHAKAAQLTAGSRASAIQALARFVRFLAQVLVMAAASFLVIRHDVSPAAIFAASILLGRSLGPVEGAIGTWKAVTNVRLAYDRIRRIMQAAPPPVKGMELPPPSGLLEVEQLTYVPPGSTEPVVRRLSMMVCAGKVLGVVGPSGAGKSTLGRLIAGTVPPTTGHVRLDGADVGVWMASGGHRYFGYLPQDVELFAGTVAENISRLSEASSTDVIAAARLVDLHDTVMRLPRGYDTHIGEGGARLSGGQRQKLGLARAFFGDPRLIVLDEPNASLDPEGEEALRRAIDEMKSRGATIIVIAQRLGILSVADNVLVLDNGLVNAYGERREIAEKIAQGRTAIRVAQQARAKPETRMPKVNEGPMITAPGQQAGKGAA</sequence>
<dbReference type="NCBIfam" id="TIGR01842">
    <property type="entry name" value="type_I_sec_PrtD"/>
    <property type="match status" value="1"/>
</dbReference>
<evidence type="ECO:0000256" key="2">
    <source>
        <dbReference type="ARBA" id="ARBA00005417"/>
    </source>
</evidence>
<feature type="domain" description="ABC transmembrane type-1" evidence="11">
    <location>
        <begin position="26"/>
        <end position="303"/>
    </location>
</feature>
<name>A0ABY5RQ19_9HYPH</name>
<evidence type="ECO:0000256" key="3">
    <source>
        <dbReference type="ARBA" id="ARBA00022692"/>
    </source>
</evidence>
<accession>A0ABY5RQ19</accession>
<dbReference type="Pfam" id="PF00005">
    <property type="entry name" value="ABC_tran"/>
    <property type="match status" value="1"/>
</dbReference>
<feature type="region of interest" description="Disordered" evidence="8">
    <location>
        <begin position="573"/>
        <end position="602"/>
    </location>
</feature>
<dbReference type="Gene3D" id="1.20.1560.10">
    <property type="entry name" value="ABC transporter type 1, transmembrane domain"/>
    <property type="match status" value="1"/>
</dbReference>
<dbReference type="InterPro" id="IPR003593">
    <property type="entry name" value="AAA+_ATPase"/>
</dbReference>
<evidence type="ECO:0000259" key="10">
    <source>
        <dbReference type="PROSITE" id="PS50893"/>
    </source>
</evidence>
<dbReference type="SUPFAM" id="SSF52540">
    <property type="entry name" value="P-loop containing nucleoside triphosphate hydrolases"/>
    <property type="match status" value="1"/>
</dbReference>
<keyword evidence="13" id="KW-1185">Reference proteome</keyword>
<evidence type="ECO:0000256" key="7">
    <source>
        <dbReference type="ARBA" id="ARBA00023136"/>
    </source>
</evidence>
<reference evidence="12" key="1">
    <citation type="submission" date="2022-08" db="EMBL/GenBank/DDBJ databases">
        <title>Microvirga terrae sp. nov., isolated from soil.</title>
        <authorList>
            <person name="Kim K.H."/>
            <person name="Seo Y.L."/>
            <person name="Kim J.M."/>
            <person name="Lee J.K."/>
            <person name="Han D.M."/>
            <person name="Jeon C.O."/>
        </authorList>
    </citation>
    <scope>NUCLEOTIDE SEQUENCE</scope>
    <source>
        <strain evidence="12">R24</strain>
    </source>
</reference>
<dbReference type="PROSITE" id="PS50929">
    <property type="entry name" value="ABC_TM1F"/>
    <property type="match status" value="1"/>
</dbReference>
<feature type="transmembrane region" description="Helical" evidence="9">
    <location>
        <begin position="20"/>
        <end position="42"/>
    </location>
</feature>
<dbReference type="InterPro" id="IPR011527">
    <property type="entry name" value="ABC1_TM_dom"/>
</dbReference>
<dbReference type="PANTHER" id="PTHR24221">
    <property type="entry name" value="ATP-BINDING CASSETTE SUB-FAMILY B"/>
    <property type="match status" value="1"/>
</dbReference>
<feature type="transmembrane region" description="Helical" evidence="9">
    <location>
        <begin position="62"/>
        <end position="79"/>
    </location>
</feature>
<keyword evidence="4" id="KW-0547">Nucleotide-binding</keyword>
<dbReference type="EMBL" id="CP102845">
    <property type="protein sequence ID" value="UVF19355.1"/>
    <property type="molecule type" value="Genomic_DNA"/>
</dbReference>
<keyword evidence="6 9" id="KW-1133">Transmembrane helix</keyword>
<dbReference type="SUPFAM" id="SSF90123">
    <property type="entry name" value="ABC transporter transmembrane region"/>
    <property type="match status" value="1"/>
</dbReference>
<evidence type="ECO:0000256" key="8">
    <source>
        <dbReference type="SAM" id="MobiDB-lite"/>
    </source>
</evidence>
<proteinExistence type="inferred from homology"/>
<keyword evidence="3 9" id="KW-0812">Transmembrane</keyword>
<dbReference type="InterPro" id="IPR010128">
    <property type="entry name" value="ATPase_T1SS_PrtD-like"/>
</dbReference>
<evidence type="ECO:0000313" key="13">
    <source>
        <dbReference type="Proteomes" id="UP001017257"/>
    </source>
</evidence>
<dbReference type="Gene3D" id="3.40.50.300">
    <property type="entry name" value="P-loop containing nucleotide triphosphate hydrolases"/>
    <property type="match status" value="1"/>
</dbReference>
<evidence type="ECO:0000259" key="11">
    <source>
        <dbReference type="PROSITE" id="PS50929"/>
    </source>
</evidence>
<keyword evidence="7 9" id="KW-0472">Membrane</keyword>
<dbReference type="Proteomes" id="UP001017257">
    <property type="component" value="Chromosome"/>
</dbReference>
<evidence type="ECO:0000313" key="12">
    <source>
        <dbReference type="EMBL" id="UVF19355.1"/>
    </source>
</evidence>